<dbReference type="InterPro" id="IPR014729">
    <property type="entry name" value="Rossmann-like_a/b/a_fold"/>
</dbReference>
<dbReference type="Pfam" id="PF03441">
    <property type="entry name" value="FAD_binding_7"/>
    <property type="match status" value="1"/>
</dbReference>
<keyword evidence="9" id="KW-1185">Reference proteome</keyword>
<evidence type="ECO:0000313" key="9">
    <source>
        <dbReference type="Proteomes" id="UP001209885"/>
    </source>
</evidence>
<feature type="domain" description="Photolyase/cryptochrome alpha/beta" evidence="7">
    <location>
        <begin position="5"/>
        <end position="135"/>
    </location>
</feature>
<evidence type="ECO:0000259" key="7">
    <source>
        <dbReference type="PROSITE" id="PS51645"/>
    </source>
</evidence>
<name>A0ABT3RVZ1_9BACT</name>
<comment type="cofactor">
    <cofactor evidence="2">
        <name>FAD</name>
        <dbReference type="ChEBI" id="CHEBI:57692"/>
    </cofactor>
</comment>
<dbReference type="Gene3D" id="3.40.50.620">
    <property type="entry name" value="HUPs"/>
    <property type="match status" value="1"/>
</dbReference>
<dbReference type="InterPro" id="IPR036155">
    <property type="entry name" value="Crypto/Photolyase_N_sf"/>
</dbReference>
<dbReference type="InterPro" id="IPR036134">
    <property type="entry name" value="Crypto/Photolyase_FAD-like_sf"/>
</dbReference>
<evidence type="ECO:0000256" key="2">
    <source>
        <dbReference type="ARBA" id="ARBA00001974"/>
    </source>
</evidence>
<evidence type="ECO:0000256" key="5">
    <source>
        <dbReference type="ARBA" id="ARBA00022991"/>
    </source>
</evidence>
<reference evidence="8 9" key="1">
    <citation type="submission" date="2022-11" db="EMBL/GenBank/DDBJ databases">
        <title>The characterization of three novel Bacteroidetes species and genomic analysis of their roles in tidal elemental geochemical cycles.</title>
        <authorList>
            <person name="Ma K."/>
        </authorList>
    </citation>
    <scope>NUCLEOTIDE SEQUENCE [LARGE SCALE GENOMIC DNA]</scope>
    <source>
        <strain evidence="8 9">M17</strain>
    </source>
</reference>
<dbReference type="PANTHER" id="PTHR11455:SF9">
    <property type="entry name" value="CRYPTOCHROME CIRCADIAN CLOCK 5 ISOFORM X1"/>
    <property type="match status" value="1"/>
</dbReference>
<evidence type="ECO:0000256" key="6">
    <source>
        <dbReference type="RuleBase" id="RU004182"/>
    </source>
</evidence>
<dbReference type="Gene3D" id="1.25.40.80">
    <property type="match status" value="1"/>
</dbReference>
<accession>A0ABT3RVZ1</accession>
<dbReference type="InterPro" id="IPR002081">
    <property type="entry name" value="Cryptochrome/DNA_photolyase_1"/>
</dbReference>
<keyword evidence="4 6" id="KW-0274">FAD</keyword>
<dbReference type="InterPro" id="IPR006050">
    <property type="entry name" value="DNA_photolyase_N"/>
</dbReference>
<dbReference type="InterPro" id="IPR005101">
    <property type="entry name" value="Cryptochr/Photolyase_FAD-bd"/>
</dbReference>
<evidence type="ECO:0000313" key="8">
    <source>
        <dbReference type="EMBL" id="MCX2745816.1"/>
    </source>
</evidence>
<gene>
    <name evidence="8" type="ORF">OO013_18175</name>
</gene>
<dbReference type="PRINTS" id="PR00147">
    <property type="entry name" value="DNAPHOTLYASE"/>
</dbReference>
<dbReference type="SUPFAM" id="SSF48173">
    <property type="entry name" value="Cryptochrome/photolyase FAD-binding domain"/>
    <property type="match status" value="1"/>
</dbReference>
<dbReference type="PANTHER" id="PTHR11455">
    <property type="entry name" value="CRYPTOCHROME"/>
    <property type="match status" value="1"/>
</dbReference>
<organism evidence="8 9">
    <name type="scientific">Mangrovivirga halotolerans</name>
    <dbReference type="NCBI Taxonomy" id="2993936"/>
    <lineage>
        <taxon>Bacteria</taxon>
        <taxon>Pseudomonadati</taxon>
        <taxon>Bacteroidota</taxon>
        <taxon>Cytophagia</taxon>
        <taxon>Cytophagales</taxon>
        <taxon>Mangrovivirgaceae</taxon>
        <taxon>Mangrovivirga</taxon>
    </lineage>
</organism>
<protein>
    <submittedName>
        <fullName evidence="8">Deoxyribodipyrimidine photo-lyase</fullName>
    </submittedName>
</protein>
<dbReference type="SUPFAM" id="SSF52425">
    <property type="entry name" value="Cryptochrome/photolyase, N-terminal domain"/>
    <property type="match status" value="1"/>
</dbReference>
<evidence type="ECO:0000256" key="1">
    <source>
        <dbReference type="ARBA" id="ARBA00001932"/>
    </source>
</evidence>
<dbReference type="PROSITE" id="PS00691">
    <property type="entry name" value="DNA_PHOTOLYASES_1_2"/>
    <property type="match status" value="1"/>
</dbReference>
<comment type="similarity">
    <text evidence="6">Belongs to the DNA photolyase family.</text>
</comment>
<dbReference type="PROSITE" id="PS51645">
    <property type="entry name" value="PHR_CRY_ALPHA_BETA"/>
    <property type="match status" value="1"/>
</dbReference>
<dbReference type="Proteomes" id="UP001209885">
    <property type="component" value="Unassembled WGS sequence"/>
</dbReference>
<evidence type="ECO:0000256" key="3">
    <source>
        <dbReference type="ARBA" id="ARBA00022630"/>
    </source>
</evidence>
<dbReference type="EMBL" id="JAPFQN010000011">
    <property type="protein sequence ID" value="MCX2745816.1"/>
    <property type="molecule type" value="Genomic_DNA"/>
</dbReference>
<dbReference type="InterPro" id="IPR018394">
    <property type="entry name" value="DNA_photolyase_1_CS_C"/>
</dbReference>
<keyword evidence="5 6" id="KW-0157">Chromophore</keyword>
<dbReference type="RefSeq" id="WP_266058417.1">
    <property type="nucleotide sequence ID" value="NZ_JAPFQN010000011.1"/>
</dbReference>
<dbReference type="Pfam" id="PF00875">
    <property type="entry name" value="DNA_photolyase"/>
    <property type="match status" value="1"/>
</dbReference>
<comment type="cofactor">
    <cofactor evidence="1">
        <name>(6R)-5,10-methylene-5,6,7,8-tetrahydrofolate</name>
        <dbReference type="ChEBI" id="CHEBI:15636"/>
    </cofactor>
</comment>
<dbReference type="Gene3D" id="1.10.579.10">
    <property type="entry name" value="DNA Cyclobutane Dipyrimidine Photolyase, subunit A, domain 3"/>
    <property type="match status" value="1"/>
</dbReference>
<keyword evidence="3 6" id="KW-0285">Flavoprotein</keyword>
<proteinExistence type="inferred from homology"/>
<evidence type="ECO:0000256" key="4">
    <source>
        <dbReference type="ARBA" id="ARBA00022827"/>
    </source>
</evidence>
<sequence length="435" mass="51924">MPTEKINIFWFRRDLRTDDNHGFYEALKSDRKVLPVFIFDRDILDDLEDKDDARVTFLSDKINELHEQFEKHNSGLLTFYTTPEKAFKELLNEYHIEAVYTNRDYEPYAKERDNKIEKLLKKEDIDFHTFKDQVIFEKYDILTKTDSYYKVFTPYSRTWLDKWEKEDIPHYWSENSLSNLYETKVRKPHQLSDMGFTRTEIDIPSDNINESVIETYDETRDIPALEHGTSRLGVHLRFGTISIRKLAKKAAELNKTFLNELIWREFYMMILFFNPKVVNNNFKPKYDAVRWQNDEEKFKKWCEGKTGYPLVDAGMRQLNKTGYMHNRVRMVVASFLCKHLLIDWRWGEAYFAKKLLDYELSSNNGGWQWAAGTGTDAQPYFRIFNPTSQLKKFDPDLKYVNKWVPEIKNGNYPSPIVEHKSARERAIKTYEEAVK</sequence>
<dbReference type="PROSITE" id="PS00394">
    <property type="entry name" value="DNA_PHOTOLYASES_1_1"/>
    <property type="match status" value="1"/>
</dbReference>
<comment type="caution">
    <text evidence="8">The sequence shown here is derived from an EMBL/GenBank/DDBJ whole genome shotgun (WGS) entry which is preliminary data.</text>
</comment>